<keyword evidence="1" id="KW-0812">Transmembrane</keyword>
<dbReference type="AlphaFoldDB" id="A0A3L8PQ51"/>
<keyword evidence="1" id="KW-0472">Membrane</keyword>
<feature type="transmembrane region" description="Helical" evidence="1">
    <location>
        <begin position="73"/>
        <end position="91"/>
    </location>
</feature>
<proteinExistence type="predicted"/>
<evidence type="ECO:0000256" key="1">
    <source>
        <dbReference type="SAM" id="Phobius"/>
    </source>
</evidence>
<keyword evidence="3" id="KW-1185">Reference proteome</keyword>
<dbReference type="Proteomes" id="UP000282515">
    <property type="component" value="Unassembled WGS sequence"/>
</dbReference>
<name>A0A3L8PQ51_9ACTN</name>
<gene>
    <name evidence="2" type="ORF">D9V41_04120</name>
</gene>
<organism evidence="2 3">
    <name type="scientific">Aeromicrobium phragmitis</name>
    <dbReference type="NCBI Taxonomy" id="2478914"/>
    <lineage>
        <taxon>Bacteria</taxon>
        <taxon>Bacillati</taxon>
        <taxon>Actinomycetota</taxon>
        <taxon>Actinomycetes</taxon>
        <taxon>Propionibacteriales</taxon>
        <taxon>Nocardioidaceae</taxon>
        <taxon>Aeromicrobium</taxon>
    </lineage>
</organism>
<keyword evidence="1" id="KW-1133">Transmembrane helix</keyword>
<comment type="caution">
    <text evidence="2">The sequence shown here is derived from an EMBL/GenBank/DDBJ whole genome shotgun (WGS) entry which is preliminary data.</text>
</comment>
<dbReference type="InterPro" id="IPR022062">
    <property type="entry name" value="DUF3618"/>
</dbReference>
<accession>A0A3L8PQ51</accession>
<dbReference type="Pfam" id="PF12277">
    <property type="entry name" value="DUF3618"/>
    <property type="match status" value="1"/>
</dbReference>
<evidence type="ECO:0000313" key="2">
    <source>
        <dbReference type="EMBL" id="RLV56959.1"/>
    </source>
</evidence>
<protein>
    <submittedName>
        <fullName evidence="2">DUF3618 domain-containing protein</fullName>
    </submittedName>
</protein>
<reference evidence="2 3" key="1">
    <citation type="submission" date="2018-10" db="EMBL/GenBank/DDBJ databases">
        <title>Aeromicrobium sp. 9W16Y-2 whole genome shotgun sequence.</title>
        <authorList>
            <person name="Li F."/>
        </authorList>
    </citation>
    <scope>NUCLEOTIDE SEQUENCE [LARGE SCALE GENOMIC DNA]</scope>
    <source>
        <strain evidence="2 3">9W16Y-2</strain>
    </source>
</reference>
<evidence type="ECO:0000313" key="3">
    <source>
        <dbReference type="Proteomes" id="UP000282515"/>
    </source>
</evidence>
<sequence length="95" mass="10428">MPEPPRDATPDEIEADIAQTRERLADTVDALGERLDVKEQAKRRISGVKHQAQDTFDQTKAKANRAVHGSGPAFPAGVVVAVALVVAFVVWRKRR</sequence>
<dbReference type="EMBL" id="RDBF01000002">
    <property type="protein sequence ID" value="RLV56959.1"/>
    <property type="molecule type" value="Genomic_DNA"/>
</dbReference>